<feature type="transmembrane region" description="Helical" evidence="5">
    <location>
        <begin position="82"/>
        <end position="105"/>
    </location>
</feature>
<feature type="domain" description="DUF1232" evidence="6">
    <location>
        <begin position="28"/>
        <end position="61"/>
    </location>
</feature>
<evidence type="ECO:0000259" key="6">
    <source>
        <dbReference type="Pfam" id="PF06803"/>
    </source>
</evidence>
<evidence type="ECO:0000256" key="2">
    <source>
        <dbReference type="ARBA" id="ARBA00022692"/>
    </source>
</evidence>
<reference evidence="7 8" key="1">
    <citation type="submission" date="2017-11" db="EMBL/GenBank/DDBJ databases">
        <title>Genome-resolved metagenomics identifies genetic mobility, metabolic interactions, and unexpected diversity in perchlorate-reducing communities.</title>
        <authorList>
            <person name="Barnum T.P."/>
            <person name="Figueroa I.A."/>
            <person name="Carlstrom C.I."/>
            <person name="Lucas L.N."/>
            <person name="Engelbrektson A.L."/>
            <person name="Coates J.D."/>
        </authorList>
    </citation>
    <scope>NUCLEOTIDE SEQUENCE [LARGE SCALE GENOMIC DNA]</scope>
    <source>
        <strain evidence="7">BM706</strain>
    </source>
</reference>
<sequence>MDRKEFFEDTETEVTTIIPTKTKVLRYIWVGLLIVYIISPIDFFPDFAGFIGFFDDLLALFGIYQIFKGTYRDDKKVFKKMAIFFTIYTIVIVILTIAIFSMFVLGK</sequence>
<comment type="caution">
    <text evidence="7">The sequence shown here is derived from an EMBL/GenBank/DDBJ whole genome shotgun (WGS) entry which is preliminary data.</text>
</comment>
<dbReference type="AlphaFoldDB" id="A0A2N5ZFB7"/>
<evidence type="ECO:0000256" key="3">
    <source>
        <dbReference type="ARBA" id="ARBA00022989"/>
    </source>
</evidence>
<dbReference type="Proteomes" id="UP000234857">
    <property type="component" value="Unassembled WGS sequence"/>
</dbReference>
<feature type="transmembrane region" description="Helical" evidence="5">
    <location>
        <begin position="47"/>
        <end position="67"/>
    </location>
</feature>
<evidence type="ECO:0000256" key="4">
    <source>
        <dbReference type="ARBA" id="ARBA00023136"/>
    </source>
</evidence>
<evidence type="ECO:0000256" key="1">
    <source>
        <dbReference type="ARBA" id="ARBA00004127"/>
    </source>
</evidence>
<accession>A0A2N5ZFB7</accession>
<feature type="transmembrane region" description="Helical" evidence="5">
    <location>
        <begin position="24"/>
        <end position="41"/>
    </location>
</feature>
<keyword evidence="4 5" id="KW-0472">Membrane</keyword>
<name>A0A2N5ZFB7_MUIH1</name>
<keyword evidence="2 5" id="KW-0812">Transmembrane</keyword>
<evidence type="ECO:0000313" key="8">
    <source>
        <dbReference type="Proteomes" id="UP000234857"/>
    </source>
</evidence>
<evidence type="ECO:0000256" key="5">
    <source>
        <dbReference type="SAM" id="Phobius"/>
    </source>
</evidence>
<organism evidence="7 8">
    <name type="scientific">Muiribacterium halophilum</name>
    <dbReference type="NCBI Taxonomy" id="2053465"/>
    <lineage>
        <taxon>Bacteria</taxon>
        <taxon>Candidatus Muiribacteriota</taxon>
        <taxon>Candidatus Muiribacteriia</taxon>
        <taxon>Candidatus Muiribacteriales</taxon>
        <taxon>Candidatus Muiribacteriaceae</taxon>
        <taxon>Candidatus Muiribacterium</taxon>
    </lineage>
</organism>
<dbReference type="GO" id="GO:0012505">
    <property type="term" value="C:endomembrane system"/>
    <property type="evidence" value="ECO:0007669"/>
    <property type="project" value="UniProtKB-SubCell"/>
</dbReference>
<keyword evidence="3 5" id="KW-1133">Transmembrane helix</keyword>
<comment type="subcellular location">
    <subcellularLocation>
        <location evidence="1">Endomembrane system</location>
        <topology evidence="1">Multi-pass membrane protein</topology>
    </subcellularLocation>
</comment>
<dbReference type="Pfam" id="PF06803">
    <property type="entry name" value="DUF1232"/>
    <property type="match status" value="1"/>
</dbReference>
<evidence type="ECO:0000313" key="7">
    <source>
        <dbReference type="EMBL" id="PLX17343.1"/>
    </source>
</evidence>
<dbReference type="EMBL" id="PKTG01000089">
    <property type="protein sequence ID" value="PLX17343.1"/>
    <property type="molecule type" value="Genomic_DNA"/>
</dbReference>
<protein>
    <recommendedName>
        <fullName evidence="6">DUF1232 domain-containing protein</fullName>
    </recommendedName>
</protein>
<dbReference type="InterPro" id="IPR010652">
    <property type="entry name" value="DUF1232"/>
</dbReference>
<proteinExistence type="predicted"/>
<gene>
    <name evidence="7" type="ORF">C0601_07830</name>
</gene>